<organism evidence="9 10">
    <name type="scientific">Mycolicibacterium iranicum</name>
    <name type="common">Mycobacterium iranicum</name>
    <dbReference type="NCBI Taxonomy" id="912594"/>
    <lineage>
        <taxon>Bacteria</taxon>
        <taxon>Bacillati</taxon>
        <taxon>Actinomycetota</taxon>
        <taxon>Actinomycetes</taxon>
        <taxon>Mycobacteriales</taxon>
        <taxon>Mycobacteriaceae</taxon>
        <taxon>Mycolicibacterium</taxon>
    </lineage>
</organism>
<dbReference type="GO" id="GO:0000976">
    <property type="term" value="F:transcription cis-regulatory region binding"/>
    <property type="evidence" value="ECO:0007669"/>
    <property type="project" value="TreeGrafter"/>
</dbReference>
<feature type="binding site" evidence="7">
    <location>
        <position position="162"/>
    </location>
    <ligand>
        <name>Zn(2+)</name>
        <dbReference type="ChEBI" id="CHEBI:29105"/>
    </ligand>
</feature>
<dbReference type="Gene3D" id="3.30.1490.190">
    <property type="match status" value="1"/>
</dbReference>
<evidence type="ECO:0000256" key="8">
    <source>
        <dbReference type="SAM" id="MobiDB-lite"/>
    </source>
</evidence>
<comment type="cofactor">
    <cofactor evidence="7">
        <name>Zn(2+)</name>
        <dbReference type="ChEBI" id="CHEBI:29105"/>
    </cofactor>
    <text evidence="7">Binds 1 zinc ion per subunit.</text>
</comment>
<keyword evidence="4" id="KW-0805">Transcription regulation</keyword>
<dbReference type="Proteomes" id="UP000078396">
    <property type="component" value="Unassembled WGS sequence"/>
</dbReference>
<evidence type="ECO:0000256" key="2">
    <source>
        <dbReference type="ARBA" id="ARBA00022491"/>
    </source>
</evidence>
<sequence length="165" mass="17623">MSNAEERLPRHPAASQRSESQDVAAAADLLRGHGLRSTAQRLAILQLFQPGQGTGASADHLTAAEIHDRLSDLGNHIDRSTIYRTITKLANLGVLNTVAQRDQPVSYGLAAHGQHHAVCTGCGTVRTIPPSRLVSALVALRESSGFRSSELRISVHGLCDDCSSR</sequence>
<feature type="region of interest" description="Disordered" evidence="8">
    <location>
        <begin position="1"/>
        <end position="21"/>
    </location>
</feature>
<keyword evidence="5" id="KW-0238">DNA-binding</keyword>
<keyword evidence="3 7" id="KW-0862">Zinc</keyword>
<keyword evidence="2" id="KW-0678">Repressor</keyword>
<feature type="binding site" evidence="7">
    <location>
        <position position="119"/>
    </location>
    <ligand>
        <name>Zn(2+)</name>
        <dbReference type="ChEBI" id="CHEBI:29105"/>
    </ligand>
</feature>
<protein>
    <recommendedName>
        <fullName evidence="11">Fur family transcriptional regulator</fullName>
    </recommendedName>
</protein>
<evidence type="ECO:0000256" key="5">
    <source>
        <dbReference type="ARBA" id="ARBA00023125"/>
    </source>
</evidence>
<dbReference type="InterPro" id="IPR036390">
    <property type="entry name" value="WH_DNA-bd_sf"/>
</dbReference>
<dbReference type="EMBL" id="LWCS01000027">
    <property type="protein sequence ID" value="OAN37499.1"/>
    <property type="molecule type" value="Genomic_DNA"/>
</dbReference>
<dbReference type="RefSeq" id="WP_082909323.1">
    <property type="nucleotide sequence ID" value="NZ_LWCS01000027.1"/>
</dbReference>
<gene>
    <name evidence="9" type="ORF">A4X20_22460</name>
</gene>
<dbReference type="GO" id="GO:0045892">
    <property type="term" value="P:negative regulation of DNA-templated transcription"/>
    <property type="evidence" value="ECO:0007669"/>
    <property type="project" value="TreeGrafter"/>
</dbReference>
<dbReference type="GO" id="GO:0008270">
    <property type="term" value="F:zinc ion binding"/>
    <property type="evidence" value="ECO:0007669"/>
    <property type="project" value="TreeGrafter"/>
</dbReference>
<evidence type="ECO:0000256" key="6">
    <source>
        <dbReference type="ARBA" id="ARBA00023163"/>
    </source>
</evidence>
<dbReference type="PANTHER" id="PTHR33202:SF7">
    <property type="entry name" value="FERRIC UPTAKE REGULATION PROTEIN"/>
    <property type="match status" value="1"/>
</dbReference>
<dbReference type="GO" id="GO:1900376">
    <property type="term" value="P:regulation of secondary metabolite biosynthetic process"/>
    <property type="evidence" value="ECO:0007669"/>
    <property type="project" value="TreeGrafter"/>
</dbReference>
<comment type="caution">
    <text evidence="9">The sequence shown here is derived from an EMBL/GenBank/DDBJ whole genome shotgun (WGS) entry which is preliminary data.</text>
</comment>
<evidence type="ECO:0000256" key="4">
    <source>
        <dbReference type="ARBA" id="ARBA00023015"/>
    </source>
</evidence>
<dbReference type="OrthoDB" id="8659436at2"/>
<dbReference type="InterPro" id="IPR002481">
    <property type="entry name" value="FUR"/>
</dbReference>
<dbReference type="InterPro" id="IPR043135">
    <property type="entry name" value="Fur_C"/>
</dbReference>
<dbReference type="GO" id="GO:0003700">
    <property type="term" value="F:DNA-binding transcription factor activity"/>
    <property type="evidence" value="ECO:0007669"/>
    <property type="project" value="InterPro"/>
</dbReference>
<dbReference type="AlphaFoldDB" id="A0A178LU24"/>
<name>A0A178LU24_MYCIR</name>
<evidence type="ECO:0000256" key="1">
    <source>
        <dbReference type="ARBA" id="ARBA00007957"/>
    </source>
</evidence>
<evidence type="ECO:0000256" key="3">
    <source>
        <dbReference type="ARBA" id="ARBA00022833"/>
    </source>
</evidence>
<evidence type="ECO:0000313" key="9">
    <source>
        <dbReference type="EMBL" id="OAN37499.1"/>
    </source>
</evidence>
<feature type="binding site" evidence="7">
    <location>
        <position position="122"/>
    </location>
    <ligand>
        <name>Zn(2+)</name>
        <dbReference type="ChEBI" id="CHEBI:29105"/>
    </ligand>
</feature>
<evidence type="ECO:0000313" key="10">
    <source>
        <dbReference type="Proteomes" id="UP000078396"/>
    </source>
</evidence>
<dbReference type="SUPFAM" id="SSF46785">
    <property type="entry name" value="Winged helix' DNA-binding domain"/>
    <property type="match status" value="1"/>
</dbReference>
<evidence type="ECO:0008006" key="11">
    <source>
        <dbReference type="Google" id="ProtNLM"/>
    </source>
</evidence>
<dbReference type="Gene3D" id="1.10.10.10">
    <property type="entry name" value="Winged helix-like DNA-binding domain superfamily/Winged helix DNA-binding domain"/>
    <property type="match status" value="1"/>
</dbReference>
<comment type="similarity">
    <text evidence="1">Belongs to the Fur family.</text>
</comment>
<dbReference type="InterPro" id="IPR036388">
    <property type="entry name" value="WH-like_DNA-bd_sf"/>
</dbReference>
<evidence type="ECO:0000256" key="7">
    <source>
        <dbReference type="PIRSR" id="PIRSR602481-1"/>
    </source>
</evidence>
<reference evidence="9 10" key="1">
    <citation type="submission" date="2016-04" db="EMBL/GenBank/DDBJ databases">
        <title>Draft Genome Sequences of Staphylococcus capitis Strain H36, S. capitis Strain H65, S. cohnii Strain H62, S. hominis Strain H69, Mycobacterium iranicum Strain H39, Plantibacter sp. Strain H53, Pseudomonas oryzihabitans Strain H72, and Microbacterium sp. Strain H83, isolated from residential settings.</title>
        <authorList>
            <person name="Lymperopoulou D."/>
            <person name="Adams R.I."/>
            <person name="Lindow S."/>
            <person name="Coil D.A."/>
            <person name="Jospin G."/>
            <person name="Eisen J.A."/>
        </authorList>
    </citation>
    <scope>NUCLEOTIDE SEQUENCE [LARGE SCALE GENOMIC DNA]</scope>
    <source>
        <strain evidence="9 10">H39</strain>
    </source>
</reference>
<accession>A0A178LU24</accession>
<feature type="binding site" evidence="7">
    <location>
        <position position="159"/>
    </location>
    <ligand>
        <name>Zn(2+)</name>
        <dbReference type="ChEBI" id="CHEBI:29105"/>
    </ligand>
</feature>
<keyword evidence="7" id="KW-0479">Metal-binding</keyword>
<dbReference type="Pfam" id="PF01475">
    <property type="entry name" value="FUR"/>
    <property type="match status" value="1"/>
</dbReference>
<dbReference type="PANTHER" id="PTHR33202">
    <property type="entry name" value="ZINC UPTAKE REGULATION PROTEIN"/>
    <property type="match status" value="1"/>
</dbReference>
<keyword evidence="6" id="KW-0804">Transcription</keyword>
<proteinExistence type="inferred from homology"/>
<dbReference type="CDD" id="cd07153">
    <property type="entry name" value="Fur_like"/>
    <property type="match status" value="1"/>
</dbReference>